<dbReference type="Proteomes" id="UP000011623">
    <property type="component" value="Unassembled WGS sequence"/>
</dbReference>
<evidence type="ECO:0000313" key="3">
    <source>
        <dbReference type="Proteomes" id="UP000011623"/>
    </source>
</evidence>
<keyword evidence="3" id="KW-1185">Reference proteome</keyword>
<reference evidence="2 3" key="1">
    <citation type="journal article" date="2014" name="PLoS Genet.">
        <title>Phylogenetically driven sequencing of extremely halophilic archaea reveals strategies for static and dynamic osmo-response.</title>
        <authorList>
            <person name="Becker E.A."/>
            <person name="Seitzer P.M."/>
            <person name="Tritt A."/>
            <person name="Larsen D."/>
            <person name="Krusor M."/>
            <person name="Yao A.I."/>
            <person name="Wu D."/>
            <person name="Madern D."/>
            <person name="Eisen J.A."/>
            <person name="Darling A.E."/>
            <person name="Facciotti M.T."/>
        </authorList>
    </citation>
    <scope>NUCLEOTIDE SEQUENCE [LARGE SCALE GENOMIC DNA]</scope>
    <source>
        <strain evidence="2 3">JCM 13557</strain>
    </source>
</reference>
<feature type="region of interest" description="Disordered" evidence="1">
    <location>
        <begin position="1"/>
        <end position="31"/>
    </location>
</feature>
<evidence type="ECO:0000313" key="2">
    <source>
        <dbReference type="EMBL" id="EMA15955.1"/>
    </source>
</evidence>
<dbReference type="PATRIC" id="fig|1227452.3.peg.3675"/>
<dbReference type="AlphaFoldDB" id="M0K800"/>
<comment type="caution">
    <text evidence="2">The sequence shown here is derived from an EMBL/GenBank/DDBJ whole genome shotgun (WGS) entry which is preliminary data.</text>
</comment>
<evidence type="ECO:0000256" key="1">
    <source>
        <dbReference type="SAM" id="MobiDB-lite"/>
    </source>
</evidence>
<feature type="compositionally biased region" description="Basic and acidic residues" evidence="1">
    <location>
        <begin position="1"/>
        <end position="10"/>
    </location>
</feature>
<dbReference type="EMBL" id="AOLW01000050">
    <property type="protein sequence ID" value="EMA15955.1"/>
    <property type="molecule type" value="Genomic_DNA"/>
</dbReference>
<sequence length="84" mass="9647">MFEVGEKAIDRVSGGRSIEATAQPDDRVPKLSFNGTDPVDVVVVAIEEATHHFWWLMLSCSPRLRRGEHVEVFEKLEREILEQR</sequence>
<accession>M0K800</accession>
<proteinExistence type="predicted"/>
<organism evidence="2 3">
    <name type="scientific">Haloarcula amylolytica JCM 13557</name>
    <dbReference type="NCBI Taxonomy" id="1227452"/>
    <lineage>
        <taxon>Archaea</taxon>
        <taxon>Methanobacteriati</taxon>
        <taxon>Methanobacteriota</taxon>
        <taxon>Stenosarchaea group</taxon>
        <taxon>Halobacteria</taxon>
        <taxon>Halobacteriales</taxon>
        <taxon>Haloarculaceae</taxon>
        <taxon>Haloarcula</taxon>
    </lineage>
</organism>
<gene>
    <name evidence="2" type="ORF">C442_18474</name>
</gene>
<protein>
    <submittedName>
        <fullName evidence="2">Uncharacterized protein</fullName>
    </submittedName>
</protein>
<name>M0K800_9EURY</name>